<evidence type="ECO:0000313" key="1">
    <source>
        <dbReference type="EMBL" id="SFS40520.1"/>
    </source>
</evidence>
<dbReference type="STRING" id="593133.SAMN04488006_1116"/>
<dbReference type="NCBIfam" id="TIGR03511">
    <property type="entry name" value="GldH_lipo"/>
    <property type="match status" value="1"/>
</dbReference>
<organism evidence="1 2">
    <name type="scientific">Lutibacter maritimus</name>
    <dbReference type="NCBI Taxonomy" id="593133"/>
    <lineage>
        <taxon>Bacteria</taxon>
        <taxon>Pseudomonadati</taxon>
        <taxon>Bacteroidota</taxon>
        <taxon>Flavobacteriia</taxon>
        <taxon>Flavobacteriales</taxon>
        <taxon>Flavobacteriaceae</taxon>
        <taxon>Lutibacter</taxon>
    </lineage>
</organism>
<dbReference type="RefSeq" id="WP_177219155.1">
    <property type="nucleotide sequence ID" value="NZ_FOZP01000002.1"/>
</dbReference>
<dbReference type="Pfam" id="PF14109">
    <property type="entry name" value="GldH_lipo"/>
    <property type="match status" value="1"/>
</dbReference>
<reference evidence="2" key="1">
    <citation type="submission" date="2016-10" db="EMBL/GenBank/DDBJ databases">
        <authorList>
            <person name="Varghese N."/>
            <person name="Submissions S."/>
        </authorList>
    </citation>
    <scope>NUCLEOTIDE SEQUENCE [LARGE SCALE GENOMIC DNA]</scope>
    <source>
        <strain evidence="2">DSM 24450</strain>
    </source>
</reference>
<dbReference type="Proteomes" id="UP000199312">
    <property type="component" value="Unassembled WGS sequence"/>
</dbReference>
<gene>
    <name evidence="1" type="ORF">SAMN04488006_1116</name>
</gene>
<proteinExistence type="predicted"/>
<dbReference type="PROSITE" id="PS51257">
    <property type="entry name" value="PROKAR_LIPOPROTEIN"/>
    <property type="match status" value="1"/>
</dbReference>
<keyword evidence="2" id="KW-1185">Reference proteome</keyword>
<accession>A0A1I6PK50</accession>
<protein>
    <submittedName>
        <fullName evidence="1">Protein involved in gliding motility GldH</fullName>
    </submittedName>
</protein>
<dbReference type="InterPro" id="IPR020018">
    <property type="entry name" value="Motility-assoc_lipoprot_GldH"/>
</dbReference>
<dbReference type="AlphaFoldDB" id="A0A1I6PK50"/>
<name>A0A1I6PK50_9FLAO</name>
<sequence>MYKQLLLFLCFILILSCNQNKIYDQYQPVKNLEWSPSANFEFIVNNTDTISKRNVFINIRNNKSYEFSSLFLIAKIEFPSGYKLVDTLEYEMTDAQGKFLGQGFSDVKENKLFLREKVVLSEKGDYKFLIQQATRSINDIEGKNPLKGITDVGLSIEKVK</sequence>
<evidence type="ECO:0000313" key="2">
    <source>
        <dbReference type="Proteomes" id="UP000199312"/>
    </source>
</evidence>
<dbReference type="EMBL" id="FOZP01000002">
    <property type="protein sequence ID" value="SFS40520.1"/>
    <property type="molecule type" value="Genomic_DNA"/>
</dbReference>